<evidence type="ECO:0000256" key="1">
    <source>
        <dbReference type="SAM" id="Phobius"/>
    </source>
</evidence>
<proteinExistence type="predicted"/>
<keyword evidence="1" id="KW-0812">Transmembrane</keyword>
<reference evidence="3" key="1">
    <citation type="submission" date="2017-04" db="EMBL/GenBank/DDBJ databases">
        <authorList>
            <person name="Varghese N."/>
            <person name="Submissions S."/>
        </authorList>
    </citation>
    <scope>NUCLEOTIDE SEQUENCE [LARGE SCALE GENOMIC DNA]</scope>
    <source>
        <strain evidence="3">Dd16</strain>
    </source>
</reference>
<accession>A0A1X7G890</accession>
<feature type="transmembrane region" description="Helical" evidence="1">
    <location>
        <begin position="12"/>
        <end position="33"/>
    </location>
</feature>
<dbReference type="STRING" id="941907.SAMN06295910_1316"/>
<name>A0A1X7G890_9SPHN</name>
<dbReference type="RefSeq" id="WP_085218063.1">
    <property type="nucleotide sequence ID" value="NZ_LT840185.1"/>
</dbReference>
<keyword evidence="3" id="KW-1185">Reference proteome</keyword>
<keyword evidence="1" id="KW-1133">Transmembrane helix</keyword>
<gene>
    <name evidence="2" type="ORF">SAMN06295910_1316</name>
</gene>
<dbReference type="Proteomes" id="UP000192934">
    <property type="component" value="Chromosome I"/>
</dbReference>
<evidence type="ECO:0000313" key="3">
    <source>
        <dbReference type="Proteomes" id="UP000192934"/>
    </source>
</evidence>
<sequence length="76" mass="8126">MSGYRPDRTRAYGCLSLMAAAILIMMAMIVQFSECVGESCAEPSPTFRAIAVIGLGAFALAAIASFFRSRQSGDRD</sequence>
<protein>
    <submittedName>
        <fullName evidence="2">Uncharacterized protein</fullName>
    </submittedName>
</protein>
<organism evidence="2 3">
    <name type="scientific">Allosphingosinicella indica</name>
    <dbReference type="NCBI Taxonomy" id="941907"/>
    <lineage>
        <taxon>Bacteria</taxon>
        <taxon>Pseudomonadati</taxon>
        <taxon>Pseudomonadota</taxon>
        <taxon>Alphaproteobacteria</taxon>
        <taxon>Sphingomonadales</taxon>
        <taxon>Sphingomonadaceae</taxon>
        <taxon>Allosphingosinicella</taxon>
    </lineage>
</organism>
<dbReference type="EMBL" id="LT840185">
    <property type="protein sequence ID" value="SMF65567.1"/>
    <property type="molecule type" value="Genomic_DNA"/>
</dbReference>
<dbReference type="AlphaFoldDB" id="A0A1X7G890"/>
<evidence type="ECO:0000313" key="2">
    <source>
        <dbReference type="EMBL" id="SMF65567.1"/>
    </source>
</evidence>
<keyword evidence="1" id="KW-0472">Membrane</keyword>
<feature type="transmembrane region" description="Helical" evidence="1">
    <location>
        <begin position="45"/>
        <end position="67"/>
    </location>
</feature>